<proteinExistence type="predicted"/>
<dbReference type="Proteomes" id="UP000604381">
    <property type="component" value="Unassembled WGS sequence"/>
</dbReference>
<name>A0A930UHL8_9GAMM</name>
<gene>
    <name evidence="1" type="ORF">ISN26_03020</name>
</gene>
<sequence length="220" mass="22319">MKRRWASLAGIAAELGAALGLLAAVHAGQSLGPLHPIAEPDLREAIELAVRRAYADGSIAAELEAARARAIAYADRPPPVAGLAAAAADSARLFDPSVVVEAPAVAPGGEVLAAAGTRVNPLAQARLGRPLLFLDADDPAQLRLAQRLLAAADATEAPRPVLVGGSLKDFAAATGARPFFDQGGVLVRRLAIDEVPALVAQQGQLLSIKVFGVAGDGGGE</sequence>
<evidence type="ECO:0000313" key="2">
    <source>
        <dbReference type="Proteomes" id="UP000604381"/>
    </source>
</evidence>
<organism evidence="1 2">
    <name type="scientific">Candidatus Amphirhobacter heronislandensis</name>
    <dbReference type="NCBI Taxonomy" id="1732024"/>
    <lineage>
        <taxon>Bacteria</taxon>
        <taxon>Pseudomonadati</taxon>
        <taxon>Pseudomonadota</taxon>
        <taxon>Gammaproteobacteria</taxon>
        <taxon>Candidatus Tethybacterales</taxon>
        <taxon>Candidatus Tethybacteraceae</taxon>
        <taxon>Candidatus Amphirhobacter</taxon>
    </lineage>
</organism>
<dbReference type="AlphaFoldDB" id="A0A930UHL8"/>
<accession>A0A930UHL8</accession>
<reference evidence="1" key="1">
    <citation type="submission" date="2020-10" db="EMBL/GenBank/DDBJ databases">
        <title>An improved Amphimedon queenslandica hologenome assembly reveals how three proteobacterial symbionts can extend the metabolic phenotypic of their marine sponge host.</title>
        <authorList>
            <person name="Degnan B."/>
            <person name="Degnan S."/>
            <person name="Xiang X."/>
        </authorList>
    </citation>
    <scope>NUCLEOTIDE SEQUENCE</scope>
    <source>
        <strain evidence="1">AqS2</strain>
    </source>
</reference>
<comment type="caution">
    <text evidence="1">The sequence shown here is derived from an EMBL/GenBank/DDBJ whole genome shotgun (WGS) entry which is preliminary data.</text>
</comment>
<keyword evidence="2" id="KW-1185">Reference proteome</keyword>
<protein>
    <submittedName>
        <fullName evidence="1">Type-F conjugative transfer system protein TraW</fullName>
    </submittedName>
</protein>
<evidence type="ECO:0000313" key="1">
    <source>
        <dbReference type="EMBL" id="MBF2735047.1"/>
    </source>
</evidence>
<dbReference type="EMBL" id="JADHEI010000031">
    <property type="protein sequence ID" value="MBF2735047.1"/>
    <property type="molecule type" value="Genomic_DNA"/>
</dbReference>